<dbReference type="Proteomes" id="UP000322000">
    <property type="component" value="Chromosome 2"/>
</dbReference>
<gene>
    <name evidence="8" type="primary">LOC113502016</name>
</gene>
<evidence type="ECO:0000256" key="1">
    <source>
        <dbReference type="ARBA" id="ARBA00006641"/>
    </source>
</evidence>
<accession>A0A7E5WGB7</accession>
<dbReference type="KEGG" id="tnl:113502016"/>
<proteinExistence type="inferred from homology"/>
<keyword evidence="6" id="KW-0175">Coiled coil</keyword>
<dbReference type="FunCoup" id="A0A7E5WGB7">
    <property type="interactions" value="101"/>
</dbReference>
<evidence type="ECO:0000256" key="2">
    <source>
        <dbReference type="ARBA" id="ARBA00022490"/>
    </source>
</evidence>
<evidence type="ECO:0000256" key="5">
    <source>
        <dbReference type="ARBA" id="ARBA00022807"/>
    </source>
</evidence>
<dbReference type="InterPro" id="IPR036440">
    <property type="entry name" value="Peptidase_C15-like_sf"/>
</dbReference>
<dbReference type="PANTHER" id="PTHR23402">
    <property type="entry name" value="PROTEASE FAMILY C15 PYROGLUTAMYL-PEPTIDASE I-RELATED"/>
    <property type="match status" value="1"/>
</dbReference>
<evidence type="ECO:0000313" key="7">
    <source>
        <dbReference type="Proteomes" id="UP000322000"/>
    </source>
</evidence>
<sequence length="225" mass="25773">MSSHLDDLFKPLVLITGFGPFINHPVNASWEAVKIMNKDEIEKKHNVDLVQIEIPVTYENVDEFVPAIWKTHTPKLMIHVGVSSRGKCLEIESQAHRKGYTRPDYFDKCPANNTCTSEGAIRIQTKLDVERISNAFNGDNPPETKIRTEVSKDAARYLCEYIYYTSLSIDSTRTLFVHVPAMDIYTPQETARALERILDLCMEQINELDADLVNKMKEARLEEQK</sequence>
<dbReference type="GO" id="GO:0005829">
    <property type="term" value="C:cytosol"/>
    <property type="evidence" value="ECO:0007669"/>
    <property type="project" value="InterPro"/>
</dbReference>
<dbReference type="OrthoDB" id="407146at2759"/>
<dbReference type="AlphaFoldDB" id="A0A7E5WGB7"/>
<dbReference type="GO" id="GO:0006508">
    <property type="term" value="P:proteolysis"/>
    <property type="evidence" value="ECO:0007669"/>
    <property type="project" value="UniProtKB-KW"/>
</dbReference>
<keyword evidence="4" id="KW-0378">Hydrolase</keyword>
<evidence type="ECO:0000256" key="3">
    <source>
        <dbReference type="ARBA" id="ARBA00022670"/>
    </source>
</evidence>
<dbReference type="GO" id="GO:0016920">
    <property type="term" value="F:pyroglutamyl-peptidase activity"/>
    <property type="evidence" value="ECO:0007669"/>
    <property type="project" value="InterPro"/>
</dbReference>
<organism evidence="7 8">
    <name type="scientific">Trichoplusia ni</name>
    <name type="common">Cabbage looper</name>
    <dbReference type="NCBI Taxonomy" id="7111"/>
    <lineage>
        <taxon>Eukaryota</taxon>
        <taxon>Metazoa</taxon>
        <taxon>Ecdysozoa</taxon>
        <taxon>Arthropoda</taxon>
        <taxon>Hexapoda</taxon>
        <taxon>Insecta</taxon>
        <taxon>Pterygota</taxon>
        <taxon>Neoptera</taxon>
        <taxon>Endopterygota</taxon>
        <taxon>Lepidoptera</taxon>
        <taxon>Glossata</taxon>
        <taxon>Ditrysia</taxon>
        <taxon>Noctuoidea</taxon>
        <taxon>Noctuidae</taxon>
        <taxon>Plusiinae</taxon>
        <taxon>Trichoplusia</taxon>
    </lineage>
</organism>
<evidence type="ECO:0000256" key="4">
    <source>
        <dbReference type="ARBA" id="ARBA00022801"/>
    </source>
</evidence>
<dbReference type="Gene3D" id="3.40.630.20">
    <property type="entry name" value="Peptidase C15, pyroglutamyl peptidase I-like"/>
    <property type="match status" value="1"/>
</dbReference>
<dbReference type="GeneID" id="113502016"/>
<dbReference type="Pfam" id="PF01470">
    <property type="entry name" value="Peptidase_C15"/>
    <property type="match status" value="1"/>
</dbReference>
<dbReference type="PRINTS" id="PR00706">
    <property type="entry name" value="PYROGLUPTASE"/>
</dbReference>
<dbReference type="CDD" id="cd00501">
    <property type="entry name" value="Peptidase_C15"/>
    <property type="match status" value="1"/>
</dbReference>
<dbReference type="InterPro" id="IPR000816">
    <property type="entry name" value="Peptidase_C15"/>
</dbReference>
<keyword evidence="3" id="KW-0645">Protease</keyword>
<keyword evidence="2" id="KW-0963">Cytoplasm</keyword>
<dbReference type="SUPFAM" id="SSF53182">
    <property type="entry name" value="Pyrrolidone carboxyl peptidase (pyroglutamate aminopeptidase)"/>
    <property type="match status" value="1"/>
</dbReference>
<comment type="similarity">
    <text evidence="1">Belongs to the peptidase C15 family.</text>
</comment>
<dbReference type="InterPro" id="IPR016125">
    <property type="entry name" value="Peptidase_C15-like"/>
</dbReference>
<feature type="coiled-coil region" evidence="6">
    <location>
        <begin position="191"/>
        <end position="225"/>
    </location>
</feature>
<name>A0A7E5WGB7_TRINI</name>
<evidence type="ECO:0000313" key="8">
    <source>
        <dbReference type="RefSeq" id="XP_026739176.1"/>
    </source>
</evidence>
<keyword evidence="7" id="KW-1185">Reference proteome</keyword>
<dbReference type="PANTHER" id="PTHR23402:SF1">
    <property type="entry name" value="PYROGLUTAMYL-PEPTIDASE I"/>
    <property type="match status" value="1"/>
</dbReference>
<protein>
    <submittedName>
        <fullName evidence="8">Pyroglutamyl-peptidase 1-like</fullName>
    </submittedName>
</protein>
<keyword evidence="5" id="KW-0788">Thiol protease</keyword>
<dbReference type="InParanoid" id="A0A7E5WGB7"/>
<dbReference type="RefSeq" id="XP_026739176.1">
    <property type="nucleotide sequence ID" value="XM_026883375.1"/>
</dbReference>
<evidence type="ECO:0000256" key="6">
    <source>
        <dbReference type="SAM" id="Coils"/>
    </source>
</evidence>
<reference evidence="8" key="1">
    <citation type="submission" date="2025-08" db="UniProtKB">
        <authorList>
            <consortium name="RefSeq"/>
        </authorList>
    </citation>
    <scope>IDENTIFICATION</scope>
</reference>